<dbReference type="AlphaFoldDB" id="A0A2M4DC25"/>
<reference evidence="2" key="1">
    <citation type="submission" date="2018-01" db="EMBL/GenBank/DDBJ databases">
        <title>An insight into the sialome of Amazonian anophelines.</title>
        <authorList>
            <person name="Ribeiro J.M."/>
            <person name="Scarpassa V."/>
            <person name="Calvo E."/>
        </authorList>
    </citation>
    <scope>NUCLEOTIDE SEQUENCE</scope>
</reference>
<dbReference type="EMBL" id="GGFL01010955">
    <property type="protein sequence ID" value="MBW75133.1"/>
    <property type="molecule type" value="Transcribed_RNA"/>
</dbReference>
<keyword evidence="1" id="KW-0732">Signal</keyword>
<proteinExistence type="predicted"/>
<accession>A0A2M4DC25</accession>
<name>A0A2M4DC25_ANODA</name>
<evidence type="ECO:0000256" key="1">
    <source>
        <dbReference type="SAM" id="SignalP"/>
    </source>
</evidence>
<organism evidence="2">
    <name type="scientific">Anopheles darlingi</name>
    <name type="common">Mosquito</name>
    <dbReference type="NCBI Taxonomy" id="43151"/>
    <lineage>
        <taxon>Eukaryota</taxon>
        <taxon>Metazoa</taxon>
        <taxon>Ecdysozoa</taxon>
        <taxon>Arthropoda</taxon>
        <taxon>Hexapoda</taxon>
        <taxon>Insecta</taxon>
        <taxon>Pterygota</taxon>
        <taxon>Neoptera</taxon>
        <taxon>Endopterygota</taxon>
        <taxon>Diptera</taxon>
        <taxon>Nematocera</taxon>
        <taxon>Culicoidea</taxon>
        <taxon>Culicidae</taxon>
        <taxon>Anophelinae</taxon>
        <taxon>Anopheles</taxon>
    </lineage>
</organism>
<feature type="chain" id="PRO_5014604398" evidence="1">
    <location>
        <begin position="28"/>
        <end position="80"/>
    </location>
</feature>
<sequence length="80" mass="9521">MRRVSSLRLGNVNFILFSSLFLKETHTSNTYLIVCAKKESQKTKQKRKKKLLYGIERYGLWRKRTVLNSLCKRSINLKEE</sequence>
<protein>
    <submittedName>
        <fullName evidence="2">Putative secreted protein</fullName>
    </submittedName>
</protein>
<evidence type="ECO:0000313" key="2">
    <source>
        <dbReference type="EMBL" id="MBW75133.1"/>
    </source>
</evidence>
<feature type="signal peptide" evidence="1">
    <location>
        <begin position="1"/>
        <end position="27"/>
    </location>
</feature>